<dbReference type="GO" id="GO:0004659">
    <property type="term" value="F:prenyltransferase activity"/>
    <property type="evidence" value="ECO:0007669"/>
    <property type="project" value="TreeGrafter"/>
</dbReference>
<reference evidence="6 7" key="1">
    <citation type="submission" date="2024-05" db="EMBL/GenBank/DDBJ databases">
        <title>Haplotype-resolved chromosome-level genome assembly of Huyou (Citrus changshanensis).</title>
        <authorList>
            <person name="Miao C."/>
            <person name="Chen W."/>
            <person name="Wu Y."/>
            <person name="Wang L."/>
            <person name="Zhao S."/>
            <person name="Grierson D."/>
            <person name="Xu C."/>
            <person name="Chen K."/>
        </authorList>
    </citation>
    <scope>NUCLEOTIDE SEQUENCE [LARGE SCALE GENOMIC DNA]</scope>
    <source>
        <strain evidence="6">01-14</strain>
        <tissue evidence="6">Leaf</tissue>
    </source>
</reference>
<comment type="cofactor">
    <cofactor evidence="1">
        <name>Mg(2+)</name>
        <dbReference type="ChEBI" id="CHEBI:18420"/>
    </cofactor>
</comment>
<keyword evidence="4" id="KW-0460">Magnesium</keyword>
<dbReference type="GO" id="GO:0008299">
    <property type="term" value="P:isoprenoid biosynthetic process"/>
    <property type="evidence" value="ECO:0007669"/>
    <property type="project" value="UniProtKB-KW"/>
</dbReference>
<dbReference type="Proteomes" id="UP001428341">
    <property type="component" value="Unassembled WGS sequence"/>
</dbReference>
<name>A0AAP0M1P2_9ROSI</name>
<dbReference type="InterPro" id="IPR008949">
    <property type="entry name" value="Isoprenoid_synthase_dom_sf"/>
</dbReference>
<dbReference type="EMBL" id="JBCGBO010000006">
    <property type="protein sequence ID" value="KAK9194425.1"/>
    <property type="molecule type" value="Genomic_DNA"/>
</dbReference>
<dbReference type="GO" id="GO:0046872">
    <property type="term" value="F:metal ion binding"/>
    <property type="evidence" value="ECO:0007669"/>
    <property type="project" value="UniProtKB-KW"/>
</dbReference>
<evidence type="ECO:0000313" key="6">
    <source>
        <dbReference type="EMBL" id="KAK9194425.1"/>
    </source>
</evidence>
<dbReference type="SUPFAM" id="SSF48576">
    <property type="entry name" value="Terpenoid synthases"/>
    <property type="match status" value="1"/>
</dbReference>
<evidence type="ECO:0000313" key="7">
    <source>
        <dbReference type="Proteomes" id="UP001428341"/>
    </source>
</evidence>
<evidence type="ECO:0000256" key="1">
    <source>
        <dbReference type="ARBA" id="ARBA00001946"/>
    </source>
</evidence>
<proteinExistence type="predicted"/>
<keyword evidence="7" id="KW-1185">Reference proteome</keyword>
<dbReference type="PANTHER" id="PTHR43281">
    <property type="entry name" value="FARNESYL DIPHOSPHATE SYNTHASE"/>
    <property type="match status" value="1"/>
</dbReference>
<sequence>MGKKAGWDMLRDKATYPKLVGIDGANKYAMELLAQANQQLAYFGPIRAAPLYHMADLIVTRLCEIKLLNTKLLDSNR</sequence>
<dbReference type="AlphaFoldDB" id="A0AAP0M1P2"/>
<keyword evidence="2" id="KW-0808">Transferase</keyword>
<gene>
    <name evidence="6" type="ORF">WN944_005132</name>
</gene>
<dbReference type="PANTHER" id="PTHR43281:SF1">
    <property type="entry name" value="FARNESYL DIPHOSPHATE SYNTHASE"/>
    <property type="match status" value="1"/>
</dbReference>
<evidence type="ECO:0000256" key="2">
    <source>
        <dbReference type="ARBA" id="ARBA00022679"/>
    </source>
</evidence>
<keyword evidence="3" id="KW-0479">Metal-binding</keyword>
<evidence type="ECO:0000256" key="3">
    <source>
        <dbReference type="ARBA" id="ARBA00022723"/>
    </source>
</evidence>
<keyword evidence="5" id="KW-0414">Isoprene biosynthesis</keyword>
<organism evidence="6 7">
    <name type="scientific">Citrus x changshan-huyou</name>
    <dbReference type="NCBI Taxonomy" id="2935761"/>
    <lineage>
        <taxon>Eukaryota</taxon>
        <taxon>Viridiplantae</taxon>
        <taxon>Streptophyta</taxon>
        <taxon>Embryophyta</taxon>
        <taxon>Tracheophyta</taxon>
        <taxon>Spermatophyta</taxon>
        <taxon>Magnoliopsida</taxon>
        <taxon>eudicotyledons</taxon>
        <taxon>Gunneridae</taxon>
        <taxon>Pentapetalae</taxon>
        <taxon>rosids</taxon>
        <taxon>malvids</taxon>
        <taxon>Sapindales</taxon>
        <taxon>Rutaceae</taxon>
        <taxon>Aurantioideae</taxon>
        <taxon>Citrus</taxon>
    </lineage>
</organism>
<dbReference type="Gene3D" id="1.10.600.10">
    <property type="entry name" value="Farnesyl Diphosphate Synthase"/>
    <property type="match status" value="1"/>
</dbReference>
<evidence type="ECO:0000256" key="4">
    <source>
        <dbReference type="ARBA" id="ARBA00022842"/>
    </source>
</evidence>
<protein>
    <submittedName>
        <fullName evidence="6">Uncharacterized protein</fullName>
    </submittedName>
</protein>
<comment type="caution">
    <text evidence="6">The sequence shown here is derived from an EMBL/GenBank/DDBJ whole genome shotgun (WGS) entry which is preliminary data.</text>
</comment>
<evidence type="ECO:0000256" key="5">
    <source>
        <dbReference type="ARBA" id="ARBA00023229"/>
    </source>
</evidence>
<accession>A0AAP0M1P2</accession>